<dbReference type="Proteomes" id="UP000784294">
    <property type="component" value="Unassembled WGS sequence"/>
</dbReference>
<feature type="domain" description="Rho-GAP" evidence="1">
    <location>
        <begin position="1"/>
        <end position="46"/>
    </location>
</feature>
<name>A0A448WWD4_9PLAT</name>
<gene>
    <name evidence="2" type="ORF">PXEA_LOCUS15300</name>
</gene>
<evidence type="ECO:0000313" key="3">
    <source>
        <dbReference type="Proteomes" id="UP000784294"/>
    </source>
</evidence>
<dbReference type="GO" id="GO:0007165">
    <property type="term" value="P:signal transduction"/>
    <property type="evidence" value="ECO:0007669"/>
    <property type="project" value="InterPro"/>
</dbReference>
<dbReference type="SUPFAM" id="SSF48350">
    <property type="entry name" value="GTPase activation domain, GAP"/>
    <property type="match status" value="1"/>
</dbReference>
<accession>A0A448WWD4</accession>
<sequence length="103" mass="10738">MTSGNLGIVFAPSLFRPINASVAAIMSTRFASTAVEIMIDYASDFFPRPPLPLSLPPVIGGTSGVSTRIPDPPGIYVALSNLALPTLANNPSLLANELGEARE</sequence>
<dbReference type="OrthoDB" id="79452at2759"/>
<dbReference type="InterPro" id="IPR000198">
    <property type="entry name" value="RhoGAP_dom"/>
</dbReference>
<dbReference type="AlphaFoldDB" id="A0A448WWD4"/>
<reference evidence="2" key="1">
    <citation type="submission" date="2018-11" db="EMBL/GenBank/DDBJ databases">
        <authorList>
            <consortium name="Pathogen Informatics"/>
        </authorList>
    </citation>
    <scope>NUCLEOTIDE SEQUENCE</scope>
</reference>
<evidence type="ECO:0000259" key="1">
    <source>
        <dbReference type="PROSITE" id="PS50238"/>
    </source>
</evidence>
<dbReference type="PROSITE" id="PS50238">
    <property type="entry name" value="RHOGAP"/>
    <property type="match status" value="1"/>
</dbReference>
<keyword evidence="3" id="KW-1185">Reference proteome</keyword>
<proteinExistence type="predicted"/>
<dbReference type="InterPro" id="IPR008936">
    <property type="entry name" value="Rho_GTPase_activation_prot"/>
</dbReference>
<organism evidence="2 3">
    <name type="scientific">Protopolystoma xenopodis</name>
    <dbReference type="NCBI Taxonomy" id="117903"/>
    <lineage>
        <taxon>Eukaryota</taxon>
        <taxon>Metazoa</taxon>
        <taxon>Spiralia</taxon>
        <taxon>Lophotrochozoa</taxon>
        <taxon>Platyhelminthes</taxon>
        <taxon>Monogenea</taxon>
        <taxon>Polyopisthocotylea</taxon>
        <taxon>Polystomatidea</taxon>
        <taxon>Polystomatidae</taxon>
        <taxon>Protopolystoma</taxon>
    </lineage>
</organism>
<evidence type="ECO:0000313" key="2">
    <source>
        <dbReference type="EMBL" id="VEL21860.1"/>
    </source>
</evidence>
<dbReference type="Gene3D" id="1.10.555.10">
    <property type="entry name" value="Rho GTPase activation protein"/>
    <property type="match status" value="1"/>
</dbReference>
<comment type="caution">
    <text evidence="2">The sequence shown here is derived from an EMBL/GenBank/DDBJ whole genome shotgun (WGS) entry which is preliminary data.</text>
</comment>
<protein>
    <recommendedName>
        <fullName evidence="1">Rho-GAP domain-containing protein</fullName>
    </recommendedName>
</protein>
<dbReference type="EMBL" id="CAAALY010053462">
    <property type="protein sequence ID" value="VEL21860.1"/>
    <property type="molecule type" value="Genomic_DNA"/>
</dbReference>